<accession>A0A058ZFE7</accession>
<dbReference type="Pfam" id="PF00620">
    <property type="entry name" value="RhoGAP"/>
    <property type="match status" value="1"/>
</dbReference>
<dbReference type="InterPro" id="IPR008936">
    <property type="entry name" value="Rho_GTPase_activation_prot"/>
</dbReference>
<feature type="compositionally biased region" description="Low complexity" evidence="2">
    <location>
        <begin position="842"/>
        <end position="868"/>
    </location>
</feature>
<gene>
    <name evidence="4" type="ORF">H696_01601</name>
</gene>
<dbReference type="CDD" id="cd00159">
    <property type="entry name" value="RhoGAP"/>
    <property type="match status" value="1"/>
</dbReference>
<dbReference type="AlphaFoldDB" id="A0A058ZFE7"/>
<feature type="compositionally biased region" description="Low complexity" evidence="2">
    <location>
        <begin position="48"/>
        <end position="60"/>
    </location>
</feature>
<evidence type="ECO:0000256" key="2">
    <source>
        <dbReference type="SAM" id="MobiDB-lite"/>
    </source>
</evidence>
<dbReference type="SMART" id="SM00324">
    <property type="entry name" value="RhoGAP"/>
    <property type="match status" value="1"/>
</dbReference>
<dbReference type="PANTHER" id="PTHR14963">
    <property type="entry name" value="RHO GTPASE ACTIVATING PROTEIN 18,19-RELATED"/>
    <property type="match status" value="1"/>
</dbReference>
<dbReference type="Proteomes" id="UP000030693">
    <property type="component" value="Unassembled WGS sequence"/>
</dbReference>
<reference evidence="4" key="1">
    <citation type="submission" date="2013-04" db="EMBL/GenBank/DDBJ databases">
        <title>The Genome Sequence of Fonticula alba ATCC 38817.</title>
        <authorList>
            <consortium name="The Broad Institute Genomics Platform"/>
            <person name="Russ C."/>
            <person name="Cuomo C."/>
            <person name="Burger G."/>
            <person name="Gray M.W."/>
            <person name="Holland P.W.H."/>
            <person name="King N."/>
            <person name="Lang F.B.F."/>
            <person name="Roger A.J."/>
            <person name="Ruiz-Trillo I."/>
            <person name="Brown M."/>
            <person name="Walker B."/>
            <person name="Young S."/>
            <person name="Zeng Q."/>
            <person name="Gargeya S."/>
            <person name="Fitzgerald M."/>
            <person name="Haas B."/>
            <person name="Abouelleil A."/>
            <person name="Allen A.W."/>
            <person name="Alvarado L."/>
            <person name="Arachchi H.M."/>
            <person name="Berlin A.M."/>
            <person name="Chapman S.B."/>
            <person name="Gainer-Dewar J."/>
            <person name="Goldberg J."/>
            <person name="Griggs A."/>
            <person name="Gujja S."/>
            <person name="Hansen M."/>
            <person name="Howarth C."/>
            <person name="Imamovic A."/>
            <person name="Ireland A."/>
            <person name="Larimer J."/>
            <person name="McCowan C."/>
            <person name="Murphy C."/>
            <person name="Pearson M."/>
            <person name="Poon T.W."/>
            <person name="Priest M."/>
            <person name="Roberts A."/>
            <person name="Saif S."/>
            <person name="Shea T."/>
            <person name="Sisk P."/>
            <person name="Sykes S."/>
            <person name="Wortman J."/>
            <person name="Nusbaum C."/>
            <person name="Birren B."/>
        </authorList>
    </citation>
    <scope>NUCLEOTIDE SEQUENCE [LARGE SCALE GENOMIC DNA]</scope>
    <source>
        <strain evidence="4">ATCC 38817</strain>
    </source>
</reference>
<dbReference type="GeneID" id="20526326"/>
<dbReference type="GO" id="GO:0005737">
    <property type="term" value="C:cytoplasm"/>
    <property type="evidence" value="ECO:0007669"/>
    <property type="project" value="TreeGrafter"/>
</dbReference>
<feature type="compositionally biased region" description="Gly residues" evidence="2">
    <location>
        <begin position="825"/>
        <end position="841"/>
    </location>
</feature>
<feature type="region of interest" description="Disordered" evidence="2">
    <location>
        <begin position="140"/>
        <end position="239"/>
    </location>
</feature>
<evidence type="ECO:0000259" key="3">
    <source>
        <dbReference type="PROSITE" id="PS50238"/>
    </source>
</evidence>
<dbReference type="GO" id="GO:0051056">
    <property type="term" value="P:regulation of small GTPase mediated signal transduction"/>
    <property type="evidence" value="ECO:0007669"/>
    <property type="project" value="TreeGrafter"/>
</dbReference>
<dbReference type="GO" id="GO:0005096">
    <property type="term" value="F:GTPase activator activity"/>
    <property type="evidence" value="ECO:0007669"/>
    <property type="project" value="UniProtKB-KW"/>
</dbReference>
<feature type="region of interest" description="Disordered" evidence="2">
    <location>
        <begin position="994"/>
        <end position="1055"/>
    </location>
</feature>
<dbReference type="PROSITE" id="PS50238">
    <property type="entry name" value="RHOGAP"/>
    <property type="match status" value="1"/>
</dbReference>
<feature type="region of interest" description="Disordered" evidence="2">
    <location>
        <begin position="464"/>
        <end position="494"/>
    </location>
</feature>
<feature type="compositionally biased region" description="Low complexity" evidence="2">
    <location>
        <begin position="483"/>
        <end position="494"/>
    </location>
</feature>
<feature type="compositionally biased region" description="Polar residues" evidence="2">
    <location>
        <begin position="1036"/>
        <end position="1046"/>
    </location>
</feature>
<proteinExistence type="predicted"/>
<feature type="compositionally biased region" description="Polar residues" evidence="2">
    <location>
        <begin position="720"/>
        <end position="731"/>
    </location>
</feature>
<feature type="region of interest" description="Disordered" evidence="2">
    <location>
        <begin position="901"/>
        <end position="972"/>
    </location>
</feature>
<feature type="region of interest" description="Disordered" evidence="2">
    <location>
        <begin position="772"/>
        <end position="877"/>
    </location>
</feature>
<evidence type="ECO:0000256" key="1">
    <source>
        <dbReference type="ARBA" id="ARBA00022468"/>
    </source>
</evidence>
<feature type="compositionally biased region" description="Low complexity" evidence="2">
    <location>
        <begin position="183"/>
        <end position="193"/>
    </location>
</feature>
<feature type="region of interest" description="Disordered" evidence="2">
    <location>
        <begin position="510"/>
        <end position="731"/>
    </location>
</feature>
<feature type="compositionally biased region" description="Low complexity" evidence="2">
    <location>
        <begin position="510"/>
        <end position="527"/>
    </location>
</feature>
<evidence type="ECO:0000313" key="4">
    <source>
        <dbReference type="EMBL" id="KCV72202.1"/>
    </source>
</evidence>
<dbReference type="OMA" id="HQETEGF"/>
<dbReference type="InterPro" id="IPR000198">
    <property type="entry name" value="RhoGAP_dom"/>
</dbReference>
<dbReference type="EMBL" id="KB932202">
    <property type="protein sequence ID" value="KCV72202.1"/>
    <property type="molecule type" value="Genomic_DNA"/>
</dbReference>
<organism evidence="4">
    <name type="scientific">Fonticula alba</name>
    <name type="common">Slime mold</name>
    <dbReference type="NCBI Taxonomy" id="691883"/>
    <lineage>
        <taxon>Eukaryota</taxon>
        <taxon>Rotosphaerida</taxon>
        <taxon>Fonticulaceae</taxon>
        <taxon>Fonticula</taxon>
    </lineage>
</organism>
<feature type="compositionally biased region" description="Low complexity" evidence="2">
    <location>
        <begin position="558"/>
        <end position="582"/>
    </location>
</feature>
<feature type="compositionally biased region" description="Gly residues" evidence="2">
    <location>
        <begin position="700"/>
        <end position="710"/>
    </location>
</feature>
<name>A0A058ZFE7_FONAL</name>
<dbReference type="RefSeq" id="XP_009493780.1">
    <property type="nucleotide sequence ID" value="XM_009495505.1"/>
</dbReference>
<dbReference type="Gene3D" id="1.10.555.10">
    <property type="entry name" value="Rho GTPase activation protein"/>
    <property type="match status" value="1"/>
</dbReference>
<dbReference type="eggNOG" id="KOG2200">
    <property type="taxonomic scope" value="Eukaryota"/>
</dbReference>
<feature type="compositionally biased region" description="Polar residues" evidence="2">
    <location>
        <begin position="1"/>
        <end position="10"/>
    </location>
</feature>
<feature type="compositionally biased region" description="Gly residues" evidence="2">
    <location>
        <begin position="470"/>
        <end position="482"/>
    </location>
</feature>
<dbReference type="PANTHER" id="PTHR14963:SF7">
    <property type="entry name" value="RHO GTPASE-ACTIVATING PROTEIN 19"/>
    <property type="match status" value="1"/>
</dbReference>
<keyword evidence="5" id="KW-1185">Reference proteome</keyword>
<protein>
    <recommendedName>
        <fullName evidence="3">Rho-GAP domain-containing protein</fullName>
    </recommendedName>
</protein>
<dbReference type="OrthoDB" id="3196451at2759"/>
<dbReference type="GO" id="GO:0007165">
    <property type="term" value="P:signal transduction"/>
    <property type="evidence" value="ECO:0007669"/>
    <property type="project" value="InterPro"/>
</dbReference>
<feature type="compositionally biased region" description="Low complexity" evidence="2">
    <location>
        <begin position="994"/>
        <end position="1005"/>
    </location>
</feature>
<feature type="compositionally biased region" description="Polar residues" evidence="2">
    <location>
        <begin position="61"/>
        <end position="72"/>
    </location>
</feature>
<feature type="compositionally biased region" description="Polar residues" evidence="2">
    <location>
        <begin position="791"/>
        <end position="800"/>
    </location>
</feature>
<feature type="compositionally biased region" description="Low complexity" evidence="2">
    <location>
        <begin position="621"/>
        <end position="635"/>
    </location>
</feature>
<sequence length="1055" mass="105005">MATQTVATPTSPLPDLIVDTSFVSGGGPVTPSGHRHGVGSPRPEDRFPQSMLSSPSMPSPFTAQTSPLSTSSPNASLVYLASDLDPEQVVALRQWAHSKLLALTGVDLSFECDRSARSTGNGQAAAGTKQRFTTNLKRFFRSRKSQDAQSPLPGGVATGGGAGHPSAGQPTGYPPLPAGAGGHLATPGTPTGTPERRGLTRGSSQSSAAVDRLSSDHTSYGAGPDGSGPAGRPSMDGDERFFSTSVARATALWGVSFSPRRLFIPHPIRSLFTFLYRNDRIGQDGLFRINGSQRRIQDLKRILDENPMADLSTIRLPNGCLSANDVASLIKSYFSSQAEPLLTNQFERICEFIAAEDSHSPRALQAMQYVFMTLPAASRDLFEALLRLLHTVASADGMMNASNLALVFAPCFLSAASAMDLHVHRIVVETTTAMISRTEEVCTILPWVLDQAPDLVPSQLGEALDEGASASGGGVGGGGPAGSGSSRTPSISIPSPASLLLSSSSFSQLRRSVSQRTTSSTSTTDLSGNARHQRISSGGSGHLTARSSPHPSAPSSPQPILRASSVSSAGSSTLLHRGSSASGAGGRGSSSSGTSAARGGGTGSASASSSSIHQDVGSFGGPMRMSSSGSTSSAAGRGGGSSASHYQPQHHLQSCSRVSSSEHITVSGGSSHISPSPPGSGSPNLTPDHQGVGGARLLSAGGGSGVGGGSQSLSRSVSAHTPTSSPMAGTKRTASTGVIFANDPSALSAAVGGGQQSPRRAGTAIGASVSASALHPGGSEAGGSGVEEDTLGSSRTSSMATGPCGGGGGGAILPSYSSNDVNMEMGGGHNSSTDGGDGGGDSSSSSSSGVSDDSGDSGPDVSSSSSSDSESEDALVATAPASISAGAGAGSHGVDAALASSAAAAAAGGGQHGDASEPCSPRSGLAPVAVEDQAPASPVGSGKPLPACSTPAPLILPSGDPVNSPPPVSSSAMPGLVYSISRSSRLRAAANAAAANAAASAAGSGPVSPEFAPSTPLPTIESGVDNMPLVPVSQRRGVSQHRTSADVTPLPARLP</sequence>
<feature type="domain" description="Rho-GAP" evidence="3">
    <location>
        <begin position="255"/>
        <end position="456"/>
    </location>
</feature>
<evidence type="ECO:0000313" key="5">
    <source>
        <dbReference type="Proteomes" id="UP000030693"/>
    </source>
</evidence>
<feature type="compositionally biased region" description="Polar residues" evidence="2">
    <location>
        <begin position="645"/>
        <end position="664"/>
    </location>
</feature>
<keyword evidence="1" id="KW-0343">GTPase activation</keyword>
<feature type="region of interest" description="Disordered" evidence="2">
    <location>
        <begin position="1"/>
        <end position="72"/>
    </location>
</feature>
<dbReference type="SUPFAM" id="SSF48350">
    <property type="entry name" value="GTPase activation domain, GAP"/>
    <property type="match status" value="1"/>
</dbReference>